<feature type="non-terminal residue" evidence="7">
    <location>
        <position position="197"/>
    </location>
</feature>
<evidence type="ECO:0000259" key="6">
    <source>
        <dbReference type="Pfam" id="PF13742"/>
    </source>
</evidence>
<dbReference type="PANTHER" id="PTHR30008">
    <property type="entry name" value="EXODEOXYRIBONUCLEASE 7 LARGE SUBUNIT"/>
    <property type="match status" value="1"/>
</dbReference>
<keyword evidence="3" id="KW-0378">Hydrolase</keyword>
<dbReference type="GO" id="GO:0009318">
    <property type="term" value="C:exodeoxyribonuclease VII complex"/>
    <property type="evidence" value="ECO:0007669"/>
    <property type="project" value="InterPro"/>
</dbReference>
<keyword evidence="4" id="KW-0269">Exonuclease</keyword>
<evidence type="ECO:0000256" key="3">
    <source>
        <dbReference type="ARBA" id="ARBA00022801"/>
    </source>
</evidence>
<dbReference type="InterPro" id="IPR003753">
    <property type="entry name" value="Exonuc_VII_L"/>
</dbReference>
<evidence type="ECO:0000313" key="7">
    <source>
        <dbReference type="EMBL" id="KKL28021.1"/>
    </source>
</evidence>
<accession>A0A0F9EDU2</accession>
<keyword evidence="2" id="KW-0540">Nuclease</keyword>
<gene>
    <name evidence="7" type="ORF">LCGC14_2379310</name>
</gene>
<dbReference type="Pfam" id="PF02601">
    <property type="entry name" value="Exonuc_VII_L"/>
    <property type="match status" value="1"/>
</dbReference>
<dbReference type="GO" id="GO:0008855">
    <property type="term" value="F:exodeoxyribonuclease VII activity"/>
    <property type="evidence" value="ECO:0007669"/>
    <property type="project" value="InterPro"/>
</dbReference>
<keyword evidence="1" id="KW-0963">Cytoplasm</keyword>
<evidence type="ECO:0000259" key="5">
    <source>
        <dbReference type="Pfam" id="PF02601"/>
    </source>
</evidence>
<evidence type="ECO:0000256" key="4">
    <source>
        <dbReference type="ARBA" id="ARBA00022839"/>
    </source>
</evidence>
<protein>
    <recommendedName>
        <fullName evidence="8">OB-fold nucleic acid binding domain-containing protein</fullName>
    </recommendedName>
</protein>
<evidence type="ECO:0000256" key="2">
    <source>
        <dbReference type="ARBA" id="ARBA00022722"/>
    </source>
</evidence>
<name>A0A0F9EDU2_9ZZZZ</name>
<dbReference type="GO" id="GO:0006308">
    <property type="term" value="P:DNA catabolic process"/>
    <property type="evidence" value="ECO:0007669"/>
    <property type="project" value="InterPro"/>
</dbReference>
<dbReference type="InterPro" id="IPR020579">
    <property type="entry name" value="Exonuc_VII_lsu_C"/>
</dbReference>
<evidence type="ECO:0000256" key="1">
    <source>
        <dbReference type="ARBA" id="ARBA00022490"/>
    </source>
</evidence>
<organism evidence="7">
    <name type="scientific">marine sediment metagenome</name>
    <dbReference type="NCBI Taxonomy" id="412755"/>
    <lineage>
        <taxon>unclassified sequences</taxon>
        <taxon>metagenomes</taxon>
        <taxon>ecological metagenomes</taxon>
    </lineage>
</organism>
<feature type="domain" description="OB-fold nucleic acid binding" evidence="6">
    <location>
        <begin position="10"/>
        <end position="117"/>
    </location>
</feature>
<proteinExistence type="predicted"/>
<dbReference type="CDD" id="cd04489">
    <property type="entry name" value="ExoVII_LU_OBF"/>
    <property type="match status" value="1"/>
</dbReference>
<dbReference type="Pfam" id="PF13742">
    <property type="entry name" value="tRNA_anti_2"/>
    <property type="match status" value="1"/>
</dbReference>
<reference evidence="7" key="1">
    <citation type="journal article" date="2015" name="Nature">
        <title>Complex archaea that bridge the gap between prokaryotes and eukaryotes.</title>
        <authorList>
            <person name="Spang A."/>
            <person name="Saw J.H."/>
            <person name="Jorgensen S.L."/>
            <person name="Zaremba-Niedzwiedzka K."/>
            <person name="Martijn J."/>
            <person name="Lind A.E."/>
            <person name="van Eijk R."/>
            <person name="Schleper C."/>
            <person name="Guy L."/>
            <person name="Ettema T.J."/>
        </authorList>
    </citation>
    <scope>NUCLEOTIDE SEQUENCE</scope>
</reference>
<dbReference type="GO" id="GO:0003676">
    <property type="term" value="F:nucleic acid binding"/>
    <property type="evidence" value="ECO:0007669"/>
    <property type="project" value="InterPro"/>
</dbReference>
<feature type="domain" description="Exonuclease VII large subunit C-terminal" evidence="5">
    <location>
        <begin position="142"/>
        <end position="197"/>
    </location>
</feature>
<dbReference type="PANTHER" id="PTHR30008:SF0">
    <property type="entry name" value="EXODEOXYRIBONUCLEASE 7 LARGE SUBUNIT"/>
    <property type="match status" value="1"/>
</dbReference>
<sequence>MTGKTGEISKLSELQDEIRNVLQGNFKKPRWIVAEISDIKENYSGHCYLELVEKDEDSDSLLAKARATIWSSAYRMLKPYFETTTGYELHAGIKIMVAASVEYHPVYGISLNIKDIDPSYTLGDVERKRQEIISRLEKEGVLNMNRETILPEVPQRIAVISSKTAAGYEDFLEQLRNNPYGYKFYTKLYPAAMQGEN</sequence>
<dbReference type="InterPro" id="IPR025824">
    <property type="entry name" value="OB-fold_nuc-bd_dom"/>
</dbReference>
<comment type="caution">
    <text evidence="7">The sequence shown here is derived from an EMBL/GenBank/DDBJ whole genome shotgun (WGS) entry which is preliminary data.</text>
</comment>
<dbReference type="EMBL" id="LAZR01035246">
    <property type="protein sequence ID" value="KKL28021.1"/>
    <property type="molecule type" value="Genomic_DNA"/>
</dbReference>
<evidence type="ECO:0008006" key="8">
    <source>
        <dbReference type="Google" id="ProtNLM"/>
    </source>
</evidence>
<dbReference type="AlphaFoldDB" id="A0A0F9EDU2"/>